<evidence type="ECO:0000256" key="3">
    <source>
        <dbReference type="ARBA" id="ARBA00022692"/>
    </source>
</evidence>
<dbReference type="InterPro" id="IPR014710">
    <property type="entry name" value="RmlC-like_jellyroll"/>
</dbReference>
<evidence type="ECO:0000256" key="5">
    <source>
        <dbReference type="ARBA" id="ARBA00022989"/>
    </source>
</evidence>
<dbReference type="GO" id="GO:0005509">
    <property type="term" value="F:calcium ion binding"/>
    <property type="evidence" value="ECO:0007669"/>
    <property type="project" value="InterPro"/>
</dbReference>
<evidence type="ECO:0000313" key="13">
    <source>
        <dbReference type="Proteomes" id="UP001165085"/>
    </source>
</evidence>
<evidence type="ECO:0000256" key="6">
    <source>
        <dbReference type="ARBA" id="ARBA00023065"/>
    </source>
</evidence>
<name>A0A9W7EK92_9STRA</name>
<dbReference type="Pfam" id="PF13499">
    <property type="entry name" value="EF-hand_7"/>
    <property type="match status" value="1"/>
</dbReference>
<dbReference type="PANTHER" id="PTHR45689">
    <property type="entry name" value="I[[H]] CHANNEL, ISOFORM E"/>
    <property type="match status" value="1"/>
</dbReference>
<evidence type="ECO:0000259" key="10">
    <source>
        <dbReference type="PROSITE" id="PS50042"/>
    </source>
</evidence>
<evidence type="ECO:0000256" key="4">
    <source>
        <dbReference type="ARBA" id="ARBA00022837"/>
    </source>
</evidence>
<dbReference type="CDD" id="cd00038">
    <property type="entry name" value="CAP_ED"/>
    <property type="match status" value="1"/>
</dbReference>
<feature type="compositionally biased region" description="Acidic residues" evidence="8">
    <location>
        <begin position="132"/>
        <end position="143"/>
    </location>
</feature>
<protein>
    <recommendedName>
        <fullName evidence="14">Calmodulin</fullName>
    </recommendedName>
</protein>
<dbReference type="InterPro" id="IPR002048">
    <property type="entry name" value="EF_hand_dom"/>
</dbReference>
<feature type="domain" description="EF-hand" evidence="11">
    <location>
        <begin position="271"/>
        <end position="306"/>
    </location>
</feature>
<dbReference type="CDD" id="cd00051">
    <property type="entry name" value="EFh"/>
    <property type="match status" value="1"/>
</dbReference>
<organism evidence="12 13">
    <name type="scientific">Triparma strigata</name>
    <dbReference type="NCBI Taxonomy" id="1606541"/>
    <lineage>
        <taxon>Eukaryota</taxon>
        <taxon>Sar</taxon>
        <taxon>Stramenopiles</taxon>
        <taxon>Ochrophyta</taxon>
        <taxon>Bolidophyceae</taxon>
        <taxon>Parmales</taxon>
        <taxon>Triparmaceae</taxon>
        <taxon>Triparma</taxon>
    </lineage>
</organism>
<evidence type="ECO:0000256" key="9">
    <source>
        <dbReference type="SAM" id="Phobius"/>
    </source>
</evidence>
<dbReference type="Pfam" id="PF00027">
    <property type="entry name" value="cNMP_binding"/>
    <property type="match status" value="1"/>
</dbReference>
<dbReference type="EMBL" id="BRXY01000252">
    <property type="protein sequence ID" value="GMH80945.1"/>
    <property type="molecule type" value="Genomic_DNA"/>
</dbReference>
<dbReference type="Gene3D" id="1.10.238.10">
    <property type="entry name" value="EF-hand"/>
    <property type="match status" value="1"/>
</dbReference>
<evidence type="ECO:0000256" key="2">
    <source>
        <dbReference type="ARBA" id="ARBA00022448"/>
    </source>
</evidence>
<dbReference type="GO" id="GO:0003254">
    <property type="term" value="P:regulation of membrane depolarization"/>
    <property type="evidence" value="ECO:0007669"/>
    <property type="project" value="TreeGrafter"/>
</dbReference>
<dbReference type="PROSITE" id="PS00888">
    <property type="entry name" value="CNMP_BINDING_1"/>
    <property type="match status" value="1"/>
</dbReference>
<feature type="compositionally biased region" description="Basic residues" evidence="8">
    <location>
        <begin position="899"/>
        <end position="909"/>
    </location>
</feature>
<feature type="compositionally biased region" description="Polar residues" evidence="8">
    <location>
        <begin position="872"/>
        <end position="898"/>
    </location>
</feature>
<feature type="domain" description="Cyclic nucleotide-binding" evidence="10">
    <location>
        <begin position="697"/>
        <end position="815"/>
    </location>
</feature>
<evidence type="ECO:0008006" key="14">
    <source>
        <dbReference type="Google" id="ProtNLM"/>
    </source>
</evidence>
<keyword evidence="2" id="KW-0813">Transport</keyword>
<dbReference type="PANTHER" id="PTHR45689:SF5">
    <property type="entry name" value="I[[H]] CHANNEL, ISOFORM E"/>
    <property type="match status" value="1"/>
</dbReference>
<feature type="transmembrane region" description="Helical" evidence="9">
    <location>
        <begin position="594"/>
        <end position="618"/>
    </location>
</feature>
<dbReference type="GO" id="GO:0035725">
    <property type="term" value="P:sodium ion transmembrane transport"/>
    <property type="evidence" value="ECO:0007669"/>
    <property type="project" value="TreeGrafter"/>
</dbReference>
<evidence type="ECO:0000256" key="7">
    <source>
        <dbReference type="ARBA" id="ARBA00023136"/>
    </source>
</evidence>
<keyword evidence="6" id="KW-0406">Ion transport</keyword>
<feature type="domain" description="EF-hand" evidence="11">
    <location>
        <begin position="222"/>
        <end position="257"/>
    </location>
</feature>
<accession>A0A9W7EK92</accession>
<dbReference type="PROSITE" id="PS50222">
    <property type="entry name" value="EF_HAND_2"/>
    <property type="match status" value="2"/>
</dbReference>
<dbReference type="Gene3D" id="1.10.287.70">
    <property type="match status" value="1"/>
</dbReference>
<dbReference type="SMART" id="SM00054">
    <property type="entry name" value="EFh"/>
    <property type="match status" value="2"/>
</dbReference>
<dbReference type="InterPro" id="IPR011992">
    <property type="entry name" value="EF-hand-dom_pair"/>
</dbReference>
<dbReference type="SMART" id="SM00100">
    <property type="entry name" value="cNMP"/>
    <property type="match status" value="1"/>
</dbReference>
<dbReference type="Proteomes" id="UP001165085">
    <property type="component" value="Unassembled WGS sequence"/>
</dbReference>
<feature type="transmembrane region" description="Helical" evidence="9">
    <location>
        <begin position="509"/>
        <end position="530"/>
    </location>
</feature>
<keyword evidence="5 9" id="KW-1133">Transmembrane helix</keyword>
<dbReference type="InterPro" id="IPR051413">
    <property type="entry name" value="K/Na_HCN_channel"/>
</dbReference>
<dbReference type="GO" id="GO:0098855">
    <property type="term" value="C:HCN channel complex"/>
    <property type="evidence" value="ECO:0007669"/>
    <property type="project" value="TreeGrafter"/>
</dbReference>
<feature type="region of interest" description="Disordered" evidence="8">
    <location>
        <begin position="122"/>
        <end position="147"/>
    </location>
</feature>
<feature type="region of interest" description="Disordered" evidence="8">
    <location>
        <begin position="179"/>
        <end position="217"/>
    </location>
</feature>
<dbReference type="AlphaFoldDB" id="A0A9W7EK92"/>
<dbReference type="InterPro" id="IPR018488">
    <property type="entry name" value="cNMP-bd_CS"/>
</dbReference>
<dbReference type="InterPro" id="IPR018247">
    <property type="entry name" value="EF_Hand_1_Ca_BS"/>
</dbReference>
<gene>
    <name evidence="12" type="ORF">TrST_g8641</name>
</gene>
<keyword evidence="3 9" id="KW-0812">Transmembrane</keyword>
<feature type="compositionally biased region" description="Polar residues" evidence="8">
    <location>
        <begin position="204"/>
        <end position="215"/>
    </location>
</feature>
<dbReference type="InterPro" id="IPR005821">
    <property type="entry name" value="Ion_trans_dom"/>
</dbReference>
<keyword evidence="13" id="KW-1185">Reference proteome</keyword>
<dbReference type="SUPFAM" id="SSF47473">
    <property type="entry name" value="EF-hand"/>
    <property type="match status" value="1"/>
</dbReference>
<dbReference type="Pfam" id="PF00520">
    <property type="entry name" value="Ion_trans"/>
    <property type="match status" value="1"/>
</dbReference>
<sequence length="970" mass="108172">MATVGPSRKPDLTVDTEFNTEKMNLTLDQLSVVEFSLNALNERGVDPATGTEVSDLEQRLDSVNALVEEIRRQAKAGVDIPKFKSESLNSPRAGIDTEPVEINGSPIKLTTVGAAVHPGVSETIEEGREDKEEGEGDDLEEIPSENNNSLLLKPVQGRKLSVELKREFAKKLRDTELVLPEPGATPGNGGGVLRTKSFREGSNGVRTPSPQRSSQADGAALLVRARAREAFMMLDRNGDGFLRKEDVYEAMAAFQFDDAFNAKKEAGDEKGALAVVEKMIEEIDIDGDGRIDLEEFISVLTNSQNKKGEGRSQMQNRMSMLAKNIVDAHQKKSTKAVIGSGSHLIHPSNEYHTYFDLLISGMIIVTVFTVPVCIGWDEASDYLSDFNLAIDLIFLLDVVKSFNTGFFDDNEDCIMDRRIIVENYLRGWFLIDVASSIPIEQLIGDGGGASGGSSGLTKANSSVKGLKLLKIAKVLRLFKLSKTFKWLKEFMLSLEQRFEFRLSDASIKLVKLAVGVLLAAHWIACFHWFLVRSHDFPEDSWVVYSNLVEVSFWMQYNWSLFKALAQMIMIGFETPPFTNVHCETTSEWCSIETWTTLLCLYIGTVFYALLVSNMSTIIMQLNQAKRHFEEKLQQVNEYMREKKLPSDLRERVRDYYHIQHSGGKIFDENAILGELAPSLRSEVLVFNSRELYDKVPVLKSSPSFFTSELASYIRPQISFADEDVISEGTTGDTMYFIFAGIAEVKPKIMIDKVFVALADGCYFGDGAVFLGVKRTATVRTRTLCEMYAVDGPDILRSMRDFPEIKEYMKMVAAKRKNRIDILDSNTKVKAMEDNTLDDEDSKTFLFSSSLGADAVAESHGLIHDRRHVRDQPVSSTGAVSATRQSLAAKTYARASSRSKNMKTGRGKHSILKSARESRFMGSMRLGFSPKGTEEKNIRRLSIGVIQPPGIEHSTSMIAHRAALGNKYKEP</sequence>
<reference evidence="13" key="1">
    <citation type="journal article" date="2023" name="Commun. Biol.">
        <title>Genome analysis of Parmales, the sister group of diatoms, reveals the evolutionary specialization of diatoms from phago-mixotrophs to photoautotrophs.</title>
        <authorList>
            <person name="Ban H."/>
            <person name="Sato S."/>
            <person name="Yoshikawa S."/>
            <person name="Yamada K."/>
            <person name="Nakamura Y."/>
            <person name="Ichinomiya M."/>
            <person name="Sato N."/>
            <person name="Blanc-Mathieu R."/>
            <person name="Endo H."/>
            <person name="Kuwata A."/>
            <person name="Ogata H."/>
        </authorList>
    </citation>
    <scope>NUCLEOTIDE SEQUENCE [LARGE SCALE GENOMIC DNA]</scope>
    <source>
        <strain evidence="13">NIES 3701</strain>
    </source>
</reference>
<evidence type="ECO:0000313" key="12">
    <source>
        <dbReference type="EMBL" id="GMH80945.1"/>
    </source>
</evidence>
<feature type="region of interest" description="Disordered" evidence="8">
    <location>
        <begin position="868"/>
        <end position="909"/>
    </location>
</feature>
<keyword evidence="7 9" id="KW-0472">Membrane</keyword>
<evidence type="ECO:0000256" key="8">
    <source>
        <dbReference type="SAM" id="MobiDB-lite"/>
    </source>
</evidence>
<comment type="subcellular location">
    <subcellularLocation>
        <location evidence="1">Membrane</location>
        <topology evidence="1">Multi-pass membrane protein</topology>
    </subcellularLocation>
</comment>
<dbReference type="PROSITE" id="PS50042">
    <property type="entry name" value="CNMP_BINDING_3"/>
    <property type="match status" value="1"/>
</dbReference>
<keyword evidence="4" id="KW-0106">Calcium</keyword>
<feature type="transmembrane region" description="Helical" evidence="9">
    <location>
        <begin position="354"/>
        <end position="376"/>
    </location>
</feature>
<proteinExistence type="predicted"/>
<dbReference type="SUPFAM" id="SSF81324">
    <property type="entry name" value="Voltage-gated potassium channels"/>
    <property type="match status" value="1"/>
</dbReference>
<dbReference type="InterPro" id="IPR000595">
    <property type="entry name" value="cNMP-bd_dom"/>
</dbReference>
<evidence type="ECO:0000259" key="11">
    <source>
        <dbReference type="PROSITE" id="PS50222"/>
    </source>
</evidence>
<dbReference type="SUPFAM" id="SSF51206">
    <property type="entry name" value="cAMP-binding domain-like"/>
    <property type="match status" value="1"/>
</dbReference>
<comment type="caution">
    <text evidence="12">The sequence shown here is derived from an EMBL/GenBank/DDBJ whole genome shotgun (WGS) entry which is preliminary data.</text>
</comment>
<dbReference type="OrthoDB" id="421226at2759"/>
<dbReference type="PROSITE" id="PS00018">
    <property type="entry name" value="EF_HAND_1"/>
    <property type="match status" value="1"/>
</dbReference>
<dbReference type="Gene3D" id="1.10.287.630">
    <property type="entry name" value="Helix hairpin bin"/>
    <property type="match status" value="1"/>
</dbReference>
<dbReference type="GO" id="GO:0005249">
    <property type="term" value="F:voltage-gated potassium channel activity"/>
    <property type="evidence" value="ECO:0007669"/>
    <property type="project" value="TreeGrafter"/>
</dbReference>
<dbReference type="Gene3D" id="2.60.120.10">
    <property type="entry name" value="Jelly Rolls"/>
    <property type="match status" value="1"/>
</dbReference>
<evidence type="ECO:0000256" key="1">
    <source>
        <dbReference type="ARBA" id="ARBA00004141"/>
    </source>
</evidence>
<dbReference type="InterPro" id="IPR018490">
    <property type="entry name" value="cNMP-bd_dom_sf"/>
</dbReference>